<dbReference type="Proteomes" id="UP001266305">
    <property type="component" value="Unassembled WGS sequence"/>
</dbReference>
<keyword evidence="3" id="KW-1185">Reference proteome</keyword>
<comment type="caution">
    <text evidence="2">The sequence shown here is derived from an EMBL/GenBank/DDBJ whole genome shotgun (WGS) entry which is preliminary data.</text>
</comment>
<protein>
    <submittedName>
        <fullName evidence="2">Uncharacterized protein</fullName>
    </submittedName>
</protein>
<feature type="compositionally biased region" description="Basic residues" evidence="1">
    <location>
        <begin position="49"/>
        <end position="64"/>
    </location>
</feature>
<proteinExistence type="predicted"/>
<sequence length="83" mass="9123">ETATGPPICFFLCSHPPLARGPRAHRGRREGAAPCLDDSHPQTSPSPRGRARTLTHARCHRHNHQGREGRRGDTLSGSLLQTR</sequence>
<feature type="non-terminal residue" evidence="2">
    <location>
        <position position="1"/>
    </location>
</feature>
<feature type="non-terminal residue" evidence="2">
    <location>
        <position position="83"/>
    </location>
</feature>
<dbReference type="EMBL" id="JASSZA010000014">
    <property type="protein sequence ID" value="KAK2094380.1"/>
    <property type="molecule type" value="Genomic_DNA"/>
</dbReference>
<evidence type="ECO:0000313" key="2">
    <source>
        <dbReference type="EMBL" id="KAK2094380.1"/>
    </source>
</evidence>
<accession>A0ABQ9UCC6</accession>
<organism evidence="2 3">
    <name type="scientific">Saguinus oedipus</name>
    <name type="common">Cotton-top tamarin</name>
    <name type="synonym">Oedipomidas oedipus</name>
    <dbReference type="NCBI Taxonomy" id="9490"/>
    <lineage>
        <taxon>Eukaryota</taxon>
        <taxon>Metazoa</taxon>
        <taxon>Chordata</taxon>
        <taxon>Craniata</taxon>
        <taxon>Vertebrata</taxon>
        <taxon>Euteleostomi</taxon>
        <taxon>Mammalia</taxon>
        <taxon>Eutheria</taxon>
        <taxon>Euarchontoglires</taxon>
        <taxon>Primates</taxon>
        <taxon>Haplorrhini</taxon>
        <taxon>Platyrrhini</taxon>
        <taxon>Cebidae</taxon>
        <taxon>Callitrichinae</taxon>
        <taxon>Saguinus</taxon>
    </lineage>
</organism>
<feature type="region of interest" description="Disordered" evidence="1">
    <location>
        <begin position="16"/>
        <end position="83"/>
    </location>
</feature>
<reference evidence="2 3" key="1">
    <citation type="submission" date="2023-05" db="EMBL/GenBank/DDBJ databases">
        <title>B98-5 Cell Line De Novo Hybrid Assembly: An Optical Mapping Approach.</title>
        <authorList>
            <person name="Kananen K."/>
            <person name="Auerbach J.A."/>
            <person name="Kautto E."/>
            <person name="Blachly J.S."/>
        </authorList>
    </citation>
    <scope>NUCLEOTIDE SEQUENCE [LARGE SCALE GENOMIC DNA]</scope>
    <source>
        <strain evidence="2">B95-8</strain>
        <tissue evidence="2">Cell line</tissue>
    </source>
</reference>
<evidence type="ECO:0000313" key="3">
    <source>
        <dbReference type="Proteomes" id="UP001266305"/>
    </source>
</evidence>
<name>A0ABQ9UCC6_SAGOE</name>
<evidence type="ECO:0000256" key="1">
    <source>
        <dbReference type="SAM" id="MobiDB-lite"/>
    </source>
</evidence>
<gene>
    <name evidence="2" type="ORF">P7K49_028118</name>
</gene>